<dbReference type="EMBL" id="JACEFB010000015">
    <property type="protein sequence ID" value="MBA2227542.1"/>
    <property type="molecule type" value="Genomic_DNA"/>
</dbReference>
<reference evidence="1 2" key="1">
    <citation type="submission" date="2020-07" db="EMBL/GenBank/DDBJ databases">
        <title>Thermogemmata thermophila gen. nov., sp. nov., a novel moderate thermophilic planctomycete from a Kamchatka hot spring.</title>
        <authorList>
            <person name="Elcheninov A.G."/>
            <person name="Podosokorskaya O.A."/>
            <person name="Kovaleva O.L."/>
            <person name="Novikov A."/>
            <person name="Bonch-Osmolovskaya E.A."/>
            <person name="Toshchakov S.V."/>
            <person name="Kublanov I.V."/>
        </authorList>
    </citation>
    <scope>NUCLEOTIDE SEQUENCE [LARGE SCALE GENOMIC DNA]</scope>
    <source>
        <strain evidence="1 2">2918</strain>
    </source>
</reference>
<dbReference type="RefSeq" id="WP_194539406.1">
    <property type="nucleotide sequence ID" value="NZ_JACEFB010000015.1"/>
</dbReference>
<dbReference type="AlphaFoldDB" id="A0A7V9AD82"/>
<organism evidence="1 2">
    <name type="scientific">Thermogemmata fonticola</name>
    <dbReference type="NCBI Taxonomy" id="2755323"/>
    <lineage>
        <taxon>Bacteria</taxon>
        <taxon>Pseudomonadati</taxon>
        <taxon>Planctomycetota</taxon>
        <taxon>Planctomycetia</taxon>
        <taxon>Gemmatales</taxon>
        <taxon>Gemmataceae</taxon>
        <taxon>Thermogemmata</taxon>
    </lineage>
</organism>
<evidence type="ECO:0000313" key="2">
    <source>
        <dbReference type="Proteomes" id="UP000542342"/>
    </source>
</evidence>
<protein>
    <submittedName>
        <fullName evidence="1">Uncharacterized protein</fullName>
    </submittedName>
</protein>
<sequence length="135" mass="14882">MSDFAAFPIWEFALDEEDVPGRDETWVRPINSKIVPKGAYDLFVAATFTTASGRKLDGCLIVNTAGESVEIGEGIVLGRLGYRAVPRKSENKEAIEERKRFVALLGQSASKVFPIHYKLQVVIEGEESPREGIIA</sequence>
<name>A0A7V9AD82_9BACT</name>
<keyword evidence="2" id="KW-1185">Reference proteome</keyword>
<accession>A0A7V9AD82</accession>
<dbReference type="Proteomes" id="UP000542342">
    <property type="component" value="Unassembled WGS sequence"/>
</dbReference>
<evidence type="ECO:0000313" key="1">
    <source>
        <dbReference type="EMBL" id="MBA2227542.1"/>
    </source>
</evidence>
<proteinExistence type="predicted"/>
<gene>
    <name evidence="1" type="ORF">H0921_15385</name>
</gene>
<comment type="caution">
    <text evidence="1">The sequence shown here is derived from an EMBL/GenBank/DDBJ whole genome shotgun (WGS) entry which is preliminary data.</text>
</comment>